<feature type="domain" description="RING-type" evidence="2">
    <location>
        <begin position="374"/>
        <end position="415"/>
    </location>
</feature>
<keyword evidence="1" id="KW-0863">Zinc-finger</keyword>
<dbReference type="GO" id="GO:0061630">
    <property type="term" value="F:ubiquitin protein ligase activity"/>
    <property type="evidence" value="ECO:0007669"/>
    <property type="project" value="InterPro"/>
</dbReference>
<keyword evidence="1" id="KW-0862">Zinc</keyword>
<dbReference type="STRING" id="403673.A0A177W9X9"/>
<dbReference type="GO" id="GO:0008270">
    <property type="term" value="F:zinc ion binding"/>
    <property type="evidence" value="ECO:0007669"/>
    <property type="project" value="UniProtKB-KW"/>
</dbReference>
<dbReference type="VEuPathDB" id="FungiDB:BDEG_20717"/>
<feature type="domain" description="RING-type" evidence="2">
    <location>
        <begin position="192"/>
        <end position="244"/>
    </location>
</feature>
<evidence type="ECO:0000256" key="1">
    <source>
        <dbReference type="PROSITE-ProRule" id="PRU00175"/>
    </source>
</evidence>
<dbReference type="PANTHER" id="PTHR21540">
    <property type="entry name" value="RING FINGER AND SWIM DOMAIN-CONTAINING PROTEIN 2"/>
    <property type="match status" value="1"/>
</dbReference>
<evidence type="ECO:0000313" key="4">
    <source>
        <dbReference type="Proteomes" id="UP000077115"/>
    </source>
</evidence>
<name>A0A177W9X9_BATDL</name>
<dbReference type="AlphaFoldDB" id="A0A177W9X9"/>
<dbReference type="PANTHER" id="PTHR21540:SF3">
    <property type="entry name" value="E3 UBIQUITIN-PROTEIN LIGASE ZSWIM2"/>
    <property type="match status" value="1"/>
</dbReference>
<dbReference type="OrthoDB" id="8062037at2759"/>
<dbReference type="InterPro" id="IPR001841">
    <property type="entry name" value="Znf_RING"/>
</dbReference>
<dbReference type="Proteomes" id="UP000077115">
    <property type="component" value="Unassembled WGS sequence"/>
</dbReference>
<reference evidence="3 4" key="1">
    <citation type="submission" date="2006-10" db="EMBL/GenBank/DDBJ databases">
        <title>The Genome Sequence of Batrachochytrium dendrobatidis JEL423.</title>
        <authorList>
            <consortium name="The Broad Institute Genome Sequencing Platform"/>
            <person name="Birren B."/>
            <person name="Lander E."/>
            <person name="Galagan J."/>
            <person name="Cuomo C."/>
            <person name="Devon K."/>
            <person name="Jaffe D."/>
            <person name="Butler J."/>
            <person name="Alvarez P."/>
            <person name="Gnerre S."/>
            <person name="Grabherr M."/>
            <person name="Kleber M."/>
            <person name="Mauceli E."/>
            <person name="Brockman W."/>
            <person name="Young S."/>
            <person name="LaButti K."/>
            <person name="Sykes S."/>
            <person name="DeCaprio D."/>
            <person name="Crawford M."/>
            <person name="Koehrsen M."/>
            <person name="Engels R."/>
            <person name="Montgomery P."/>
            <person name="Pearson M."/>
            <person name="Howarth C."/>
            <person name="Larson L."/>
            <person name="White J."/>
            <person name="O'Leary S."/>
            <person name="Kodira C."/>
            <person name="Zeng Q."/>
            <person name="Yandava C."/>
            <person name="Alvarado L."/>
            <person name="Longcore J."/>
            <person name="James T."/>
        </authorList>
    </citation>
    <scope>NUCLEOTIDE SEQUENCE [LARGE SCALE GENOMIC DNA]</scope>
    <source>
        <strain evidence="3 4">JEL423</strain>
    </source>
</reference>
<accession>A0A177W9X9</accession>
<sequence>MSRLASLRKKCPDNIKERILKAQQLQFFVLQELGPMAFVLSDNGSSKRPAAQLVLPDAIDNDGVHTTDSGLQTDISCPIKTENALSLQVPDSSVTFKKFKVALGFSQKCSCSQHMLGNDLYCDMIYQTSLTEREISEMLQNRKNFISLRQTSIKTIKDKKMACSDGASEAFSNLSLKPKELEPRPIEPHDVCAICQEELLSPATPLAHCRFSCGNSIHVKCMKILMDHQTKALGMEKMECPLCRGNFGLIEDLKAIFCSTNDKFGIRNRHRAGKDSSSYIHHGSCCKECSISPISGNLHLMFNFATSVSKQALTGKCEQRELVEKDYEILLILDKPQQQGSIPLHIINSFPLIQIKGPKDKERVRLGEGADGMCGVCQVKIGYGELVRQISCGHGFHQPCIDRWLLHQRTVCPKCGLAAYYNVSKSEERLDEMSLKPDTSAPIYKSALYGANATNSLKPTRKYLSGTKKCSRGLLSMNTNNRMTVLRDSEHSC</sequence>
<evidence type="ECO:0000259" key="2">
    <source>
        <dbReference type="PROSITE" id="PS50089"/>
    </source>
</evidence>
<dbReference type="SMART" id="SM00184">
    <property type="entry name" value="RING"/>
    <property type="match status" value="2"/>
</dbReference>
<organism evidence="3 4">
    <name type="scientific">Batrachochytrium dendrobatidis (strain JEL423)</name>
    <dbReference type="NCBI Taxonomy" id="403673"/>
    <lineage>
        <taxon>Eukaryota</taxon>
        <taxon>Fungi</taxon>
        <taxon>Fungi incertae sedis</taxon>
        <taxon>Chytridiomycota</taxon>
        <taxon>Chytridiomycota incertae sedis</taxon>
        <taxon>Chytridiomycetes</taxon>
        <taxon>Rhizophydiales</taxon>
        <taxon>Rhizophydiales incertae sedis</taxon>
        <taxon>Batrachochytrium</taxon>
    </lineage>
</organism>
<dbReference type="EMBL" id="DS022300">
    <property type="protein sequence ID" value="OAJ36555.1"/>
    <property type="molecule type" value="Genomic_DNA"/>
</dbReference>
<reference evidence="3 4" key="2">
    <citation type="submission" date="2016-05" db="EMBL/GenBank/DDBJ databases">
        <title>Lineage-specific infection strategies underlie the spectrum of fungal disease in amphibians.</title>
        <authorList>
            <person name="Cuomo C.A."/>
            <person name="Farrer R.A."/>
            <person name="James T."/>
            <person name="Longcore J."/>
            <person name="Birren B."/>
        </authorList>
    </citation>
    <scope>NUCLEOTIDE SEQUENCE [LARGE SCALE GENOMIC DNA]</scope>
    <source>
        <strain evidence="3 4">JEL423</strain>
    </source>
</reference>
<keyword evidence="1" id="KW-0479">Metal-binding</keyword>
<dbReference type="InterPro" id="IPR039903">
    <property type="entry name" value="Zswim2"/>
</dbReference>
<gene>
    <name evidence="3" type="ORF">BDEG_20717</name>
</gene>
<proteinExistence type="predicted"/>
<protein>
    <recommendedName>
        <fullName evidence="2">RING-type domain-containing protein</fullName>
    </recommendedName>
</protein>
<dbReference type="PROSITE" id="PS50089">
    <property type="entry name" value="ZF_RING_2"/>
    <property type="match status" value="2"/>
</dbReference>
<dbReference type="CDD" id="cd16448">
    <property type="entry name" value="RING-H2"/>
    <property type="match status" value="1"/>
</dbReference>
<evidence type="ECO:0000313" key="3">
    <source>
        <dbReference type="EMBL" id="OAJ36555.1"/>
    </source>
</evidence>
<dbReference type="SUPFAM" id="SSF57850">
    <property type="entry name" value="RING/U-box"/>
    <property type="match status" value="2"/>
</dbReference>
<dbReference type="Pfam" id="PF13639">
    <property type="entry name" value="zf-RING_2"/>
    <property type="match status" value="1"/>
</dbReference>
<dbReference type="Gene3D" id="3.30.40.10">
    <property type="entry name" value="Zinc/RING finger domain, C3HC4 (zinc finger)"/>
    <property type="match status" value="2"/>
</dbReference>
<dbReference type="InterPro" id="IPR013083">
    <property type="entry name" value="Znf_RING/FYVE/PHD"/>
</dbReference>